<keyword evidence="3" id="KW-1185">Reference proteome</keyword>
<dbReference type="RefSeq" id="WP_271636324.1">
    <property type="nucleotide sequence ID" value="NZ_CP094970.1"/>
</dbReference>
<protein>
    <submittedName>
        <fullName evidence="2">GlsB/YeaQ/YmgE family stress response membrane protein</fullName>
    </submittedName>
</protein>
<accession>A0AA46TLX8</accession>
<keyword evidence="1" id="KW-1133">Transmembrane helix</keyword>
<dbReference type="Proteomes" id="UP001164390">
    <property type="component" value="Chromosome"/>
</dbReference>
<proteinExistence type="predicted"/>
<dbReference type="AlphaFoldDB" id="A0AA46TLX8"/>
<reference evidence="2" key="1">
    <citation type="submission" date="2022-01" db="EMBL/GenBank/DDBJ databases">
        <title>Nocardioidaceae gen. sp. A5X3R13.</title>
        <authorList>
            <person name="Lopez Marin M.A."/>
            <person name="Uhlik O."/>
        </authorList>
    </citation>
    <scope>NUCLEOTIDE SEQUENCE</scope>
    <source>
        <strain evidence="2">A5X3R13</strain>
    </source>
</reference>
<name>A0AA46TLX8_9ACTN</name>
<feature type="transmembrane region" description="Helical" evidence="1">
    <location>
        <begin position="32"/>
        <end position="51"/>
    </location>
</feature>
<keyword evidence="1" id="KW-0472">Membrane</keyword>
<organism evidence="2 3">
    <name type="scientific">Solicola gregarius</name>
    <dbReference type="NCBI Taxonomy" id="2908642"/>
    <lineage>
        <taxon>Bacteria</taxon>
        <taxon>Bacillati</taxon>
        <taxon>Actinomycetota</taxon>
        <taxon>Actinomycetes</taxon>
        <taxon>Propionibacteriales</taxon>
        <taxon>Nocardioidaceae</taxon>
        <taxon>Solicola</taxon>
    </lineage>
</organism>
<evidence type="ECO:0000313" key="2">
    <source>
        <dbReference type="EMBL" id="UYM07354.1"/>
    </source>
</evidence>
<gene>
    <name evidence="2" type="ORF">L0C25_09855</name>
</gene>
<dbReference type="EMBL" id="CP094970">
    <property type="protein sequence ID" value="UYM07354.1"/>
    <property type="molecule type" value="Genomic_DNA"/>
</dbReference>
<dbReference type="KEGG" id="sgrg:L0C25_09855"/>
<sequence>MLIIGLILFGMIIGAGAQLILGRSTSGIDWPMAFASGLLGSFVGGLLISLLSGDGIDLRASGIIGSLVGAVIVTLVWQWWARSRQPS</sequence>
<keyword evidence="1" id="KW-0812">Transmembrane</keyword>
<evidence type="ECO:0000313" key="3">
    <source>
        <dbReference type="Proteomes" id="UP001164390"/>
    </source>
</evidence>
<evidence type="ECO:0000256" key="1">
    <source>
        <dbReference type="SAM" id="Phobius"/>
    </source>
</evidence>
<feature type="transmembrane region" description="Helical" evidence="1">
    <location>
        <begin position="63"/>
        <end position="81"/>
    </location>
</feature>